<protein>
    <submittedName>
        <fullName evidence="1">Uncharacterized protein</fullName>
    </submittedName>
</protein>
<proteinExistence type="predicted"/>
<dbReference type="AlphaFoldDB" id="A0A1G9CGH7"/>
<accession>A0A1G9CGH7</accession>
<evidence type="ECO:0000313" key="2">
    <source>
        <dbReference type="Proteomes" id="UP000198662"/>
    </source>
</evidence>
<reference evidence="2" key="1">
    <citation type="submission" date="2016-10" db="EMBL/GenBank/DDBJ databases">
        <authorList>
            <person name="Varghese N."/>
            <person name="Submissions S."/>
        </authorList>
    </citation>
    <scope>NUCLEOTIDE SEQUENCE [LARGE SCALE GENOMIC DNA]</scope>
    <source>
        <strain evidence="2">CGMCC 4.3147</strain>
    </source>
</reference>
<dbReference type="InterPro" id="IPR046250">
    <property type="entry name" value="DUF6283"/>
</dbReference>
<keyword evidence="2" id="KW-1185">Reference proteome</keyword>
<organism evidence="1 2">
    <name type="scientific">Glycomyces sambucus</name>
    <dbReference type="NCBI Taxonomy" id="380244"/>
    <lineage>
        <taxon>Bacteria</taxon>
        <taxon>Bacillati</taxon>
        <taxon>Actinomycetota</taxon>
        <taxon>Actinomycetes</taxon>
        <taxon>Glycomycetales</taxon>
        <taxon>Glycomycetaceae</taxon>
        <taxon>Glycomyces</taxon>
    </lineage>
</organism>
<dbReference type="RefSeq" id="WP_218126125.1">
    <property type="nucleotide sequence ID" value="NZ_FNGF01000001.1"/>
</dbReference>
<dbReference type="EMBL" id="FNGF01000001">
    <property type="protein sequence ID" value="SDK50757.1"/>
    <property type="molecule type" value="Genomic_DNA"/>
</dbReference>
<dbReference type="Proteomes" id="UP000198662">
    <property type="component" value="Unassembled WGS sequence"/>
</dbReference>
<dbReference type="Pfam" id="PF19800">
    <property type="entry name" value="DUF6283"/>
    <property type="match status" value="1"/>
</dbReference>
<name>A0A1G9CGH7_9ACTN</name>
<dbReference type="STRING" id="380244.SAMN05216298_0323"/>
<evidence type="ECO:0000313" key="1">
    <source>
        <dbReference type="EMBL" id="SDK50757.1"/>
    </source>
</evidence>
<gene>
    <name evidence="1" type="ORF">SAMN05216298_0323</name>
</gene>
<sequence>MAEPSPEAALPHAEAFARRRRPCEECPWRLDAEPGKFSPAEFAAMRETVEQPVGGFTGDWPPVFACHMTAPTPGRESIACAGVLAVCGLDNLTVRLGLALGRVPADALTPGEDWPALHASFEAMAEANAPQPGEQ</sequence>